<proteinExistence type="predicted"/>
<dbReference type="AlphaFoldDB" id="A0A423ETI9"/>
<gene>
    <name evidence="1" type="ORF">BK648_20550</name>
</gene>
<name>A0A423ETI9_9PSED</name>
<reference evidence="1 2" key="1">
    <citation type="submission" date="2016-10" db="EMBL/GenBank/DDBJ databases">
        <title>Comparative genome analysis of multiple Pseudomonas spp. focuses on biocontrol and plant growth promoting traits.</title>
        <authorList>
            <person name="Tao X.-Y."/>
            <person name="Taylor C.G."/>
        </authorList>
    </citation>
    <scope>NUCLEOTIDE SEQUENCE [LARGE SCALE GENOMIC DNA]</scope>
    <source>
        <strain evidence="1 2">29G9</strain>
    </source>
</reference>
<dbReference type="EMBL" id="MOAY01000074">
    <property type="protein sequence ID" value="ROM39337.1"/>
    <property type="molecule type" value="Genomic_DNA"/>
</dbReference>
<sequence length="78" mass="8906">MDNQIKLITRKTFKRVAVDSVDETGRLTSPRQEFRISRVGNLRIMLCFISEVVGVDNRIDRVSVLLVDTHFGTRCGLI</sequence>
<organism evidence="1 2">
    <name type="scientific">Pseudomonas poae</name>
    <dbReference type="NCBI Taxonomy" id="200451"/>
    <lineage>
        <taxon>Bacteria</taxon>
        <taxon>Pseudomonadati</taxon>
        <taxon>Pseudomonadota</taxon>
        <taxon>Gammaproteobacteria</taxon>
        <taxon>Pseudomonadales</taxon>
        <taxon>Pseudomonadaceae</taxon>
        <taxon>Pseudomonas</taxon>
    </lineage>
</organism>
<dbReference type="Proteomes" id="UP000284656">
    <property type="component" value="Unassembled WGS sequence"/>
</dbReference>
<accession>A0A423ETI9</accession>
<comment type="caution">
    <text evidence="1">The sequence shown here is derived from an EMBL/GenBank/DDBJ whole genome shotgun (WGS) entry which is preliminary data.</text>
</comment>
<evidence type="ECO:0000313" key="1">
    <source>
        <dbReference type="EMBL" id="ROM39337.1"/>
    </source>
</evidence>
<evidence type="ECO:0000313" key="2">
    <source>
        <dbReference type="Proteomes" id="UP000284656"/>
    </source>
</evidence>
<protein>
    <submittedName>
        <fullName evidence="1">Uncharacterized protein</fullName>
    </submittedName>
</protein>